<dbReference type="SUPFAM" id="SSF55073">
    <property type="entry name" value="Nucleotide cyclase"/>
    <property type="match status" value="1"/>
</dbReference>
<dbReference type="InterPro" id="IPR052155">
    <property type="entry name" value="Biofilm_reg_signaling"/>
</dbReference>
<evidence type="ECO:0000259" key="3">
    <source>
        <dbReference type="PROSITE" id="PS50887"/>
    </source>
</evidence>
<dbReference type="SMART" id="SM00052">
    <property type="entry name" value="EAL"/>
    <property type="match status" value="1"/>
</dbReference>
<name>A0ABS8W6Q3_9GAMM</name>
<evidence type="ECO:0000313" key="4">
    <source>
        <dbReference type="EMBL" id="MCE2593955.1"/>
    </source>
</evidence>
<dbReference type="RefSeq" id="WP_233051538.1">
    <property type="nucleotide sequence ID" value="NZ_JAIMJA010000003.1"/>
</dbReference>
<dbReference type="EMBL" id="JAIMJA010000003">
    <property type="protein sequence ID" value="MCE2593955.1"/>
    <property type="molecule type" value="Genomic_DNA"/>
</dbReference>
<feature type="domain" description="EAL" evidence="2">
    <location>
        <begin position="545"/>
        <end position="799"/>
    </location>
</feature>
<dbReference type="Pfam" id="PF00563">
    <property type="entry name" value="EAL"/>
    <property type="match status" value="1"/>
</dbReference>
<gene>
    <name evidence="4" type="ORF">K6Y31_03895</name>
</gene>
<dbReference type="PROSITE" id="PS50887">
    <property type="entry name" value="GGDEF"/>
    <property type="match status" value="1"/>
</dbReference>
<dbReference type="InterPro" id="IPR001633">
    <property type="entry name" value="EAL_dom"/>
</dbReference>
<dbReference type="InterPro" id="IPR043128">
    <property type="entry name" value="Rev_trsase/Diguanyl_cyclase"/>
</dbReference>
<evidence type="ECO:0000313" key="5">
    <source>
        <dbReference type="Proteomes" id="UP001201273"/>
    </source>
</evidence>
<dbReference type="InterPro" id="IPR003018">
    <property type="entry name" value="GAF"/>
</dbReference>
<dbReference type="Pfam" id="PF00990">
    <property type="entry name" value="GGDEF"/>
    <property type="match status" value="1"/>
</dbReference>
<dbReference type="Gene3D" id="3.30.70.270">
    <property type="match status" value="1"/>
</dbReference>
<dbReference type="CDD" id="cd01949">
    <property type="entry name" value="GGDEF"/>
    <property type="match status" value="1"/>
</dbReference>
<comment type="caution">
    <text evidence="4">The sequence shown here is derived from an EMBL/GenBank/DDBJ whole genome shotgun (WGS) entry which is preliminary data.</text>
</comment>
<dbReference type="CDD" id="cd01948">
    <property type="entry name" value="EAL"/>
    <property type="match status" value="1"/>
</dbReference>
<protein>
    <submittedName>
        <fullName evidence="4">Sensor domain-containing phosphodiesterase</fullName>
    </submittedName>
</protein>
<dbReference type="NCBIfam" id="TIGR00254">
    <property type="entry name" value="GGDEF"/>
    <property type="match status" value="1"/>
</dbReference>
<dbReference type="PROSITE" id="PS50883">
    <property type="entry name" value="EAL"/>
    <property type="match status" value="1"/>
</dbReference>
<dbReference type="SMART" id="SM00267">
    <property type="entry name" value="GGDEF"/>
    <property type="match status" value="1"/>
</dbReference>
<dbReference type="Proteomes" id="UP001201273">
    <property type="component" value="Unassembled WGS sequence"/>
</dbReference>
<feature type="coiled-coil region" evidence="1">
    <location>
        <begin position="340"/>
        <end position="370"/>
    </location>
</feature>
<keyword evidence="1" id="KW-0175">Coiled coil</keyword>
<dbReference type="SUPFAM" id="SSF141868">
    <property type="entry name" value="EAL domain-like"/>
    <property type="match status" value="1"/>
</dbReference>
<sequence length="799" mass="91287">MDDRNFKPSSEPKYFSPRSPIFNDSMSEPLEQLKHLFDYEPQQQLLQYSDVCQFGYGLLSQCVKVEQVYLVQFSGIGGGQILAHAQIGSPQLSHRIEQEIHFNQSNHSALEALNQLNISTPWRSISLLNNNLFLRPSLYLLISAERASPAIEQLSLHILKARLNALLANGQYQLISPSAYQDLTLQAVSNSAIDKLSEKLRLTLRAYLPDVENYVILLNDAEPNMFYASTKTLNAPLYLTLAELVIENGRARFLTPLNFAHLQHVHKHEQPHHTLKHSWFGAPILYDGKLLGVLAICSQSHTFGMQREIQNLVVYCAHLSALTLQRQLTQYSLQENLRFDRQIQSKIKQLSQSNRKLEQELKQYQSIREKLTYGAFHDPLTQLGNRALFIEKLTVAFKRVQRHYDETFAVIFIDLDKFKNINDYYGHHTGDQVLINSARLLEGCIRQNDVLARFGGDEFVILLDKIGEKEDILEISQRIVAAFESPMSLGHELLTCKCSLGITQVNNEYTSVEQIMEDADNAMYVAKHRKSHVSFHQDNGLNKDNAKLSQDLLDALSHGDIIPHYQPMIRLQDNSLMGFEVVARWSDRKHTLRKALDFIPFAEKSGLIIQLDLDILRQSCKQLYQWQQLALHPEHIRVAVNLSPKHLLSTESVNRLLEIIHQAKVSPKNLVFEFSEKEFVRQNQSSFEALDKLRAAGILIGMDDFGTGFSSLNALFDYPIDFIKVDRSFTSRMLSSKKDLSLMRAVRDLSNDLGFQVIIEGIETIQQHKKLVEIGCEYGQGYYIAKPMKPGDVEHLFEA</sequence>
<evidence type="ECO:0000259" key="2">
    <source>
        <dbReference type="PROSITE" id="PS50883"/>
    </source>
</evidence>
<dbReference type="InterPro" id="IPR000160">
    <property type="entry name" value="GGDEF_dom"/>
</dbReference>
<dbReference type="Pfam" id="PF01590">
    <property type="entry name" value="GAF"/>
    <property type="match status" value="1"/>
</dbReference>
<proteinExistence type="predicted"/>
<dbReference type="SUPFAM" id="SSF55781">
    <property type="entry name" value="GAF domain-like"/>
    <property type="match status" value="1"/>
</dbReference>
<dbReference type="PANTHER" id="PTHR44757:SF2">
    <property type="entry name" value="BIOFILM ARCHITECTURE MAINTENANCE PROTEIN MBAA"/>
    <property type="match status" value="1"/>
</dbReference>
<keyword evidence="5" id="KW-1185">Reference proteome</keyword>
<organism evidence="4 5">
    <name type="scientific">Motilimonas cestriensis</name>
    <dbReference type="NCBI Taxonomy" id="2742685"/>
    <lineage>
        <taxon>Bacteria</taxon>
        <taxon>Pseudomonadati</taxon>
        <taxon>Pseudomonadota</taxon>
        <taxon>Gammaproteobacteria</taxon>
        <taxon>Alteromonadales</taxon>
        <taxon>Alteromonadales genera incertae sedis</taxon>
        <taxon>Motilimonas</taxon>
    </lineage>
</organism>
<dbReference type="InterPro" id="IPR035919">
    <property type="entry name" value="EAL_sf"/>
</dbReference>
<dbReference type="PANTHER" id="PTHR44757">
    <property type="entry name" value="DIGUANYLATE CYCLASE DGCP"/>
    <property type="match status" value="1"/>
</dbReference>
<evidence type="ECO:0000256" key="1">
    <source>
        <dbReference type="SAM" id="Coils"/>
    </source>
</evidence>
<feature type="domain" description="GGDEF" evidence="3">
    <location>
        <begin position="406"/>
        <end position="538"/>
    </location>
</feature>
<dbReference type="InterPro" id="IPR029016">
    <property type="entry name" value="GAF-like_dom_sf"/>
</dbReference>
<accession>A0ABS8W6Q3</accession>
<reference evidence="4 5" key="1">
    <citation type="journal article" date="2022" name="Environ. Microbiol. Rep.">
        <title>Eco-phylogenetic analyses reveal divergent evolution of vitamin B12 metabolism in the marine bacterial family 'Psychromonadaceae'.</title>
        <authorList>
            <person name="Jin X."/>
            <person name="Yang Y."/>
            <person name="Cao H."/>
            <person name="Gao B."/>
            <person name="Zhao Z."/>
        </authorList>
    </citation>
    <scope>NUCLEOTIDE SEQUENCE [LARGE SCALE GENOMIC DNA]</scope>
    <source>
        <strain evidence="4 5">MKS20</strain>
    </source>
</reference>
<dbReference type="InterPro" id="IPR029787">
    <property type="entry name" value="Nucleotide_cyclase"/>
</dbReference>
<dbReference type="Gene3D" id="3.30.450.40">
    <property type="match status" value="1"/>
</dbReference>
<dbReference type="Gene3D" id="3.20.20.450">
    <property type="entry name" value="EAL domain"/>
    <property type="match status" value="1"/>
</dbReference>